<feature type="region of interest" description="Disordered" evidence="1">
    <location>
        <begin position="85"/>
        <end position="104"/>
    </location>
</feature>
<evidence type="ECO:0000313" key="4">
    <source>
        <dbReference type="Proteomes" id="UP001501521"/>
    </source>
</evidence>
<feature type="transmembrane region" description="Helical" evidence="2">
    <location>
        <begin position="64"/>
        <end position="84"/>
    </location>
</feature>
<proteinExistence type="predicted"/>
<evidence type="ECO:0008006" key="5">
    <source>
        <dbReference type="Google" id="ProtNLM"/>
    </source>
</evidence>
<keyword evidence="4" id="KW-1185">Reference proteome</keyword>
<comment type="caution">
    <text evidence="3">The sequence shown here is derived from an EMBL/GenBank/DDBJ whole genome shotgun (WGS) entry which is preliminary data.</text>
</comment>
<keyword evidence="2" id="KW-1133">Transmembrane helix</keyword>
<evidence type="ECO:0000313" key="3">
    <source>
        <dbReference type="EMBL" id="GAA4895081.1"/>
    </source>
</evidence>
<dbReference type="Proteomes" id="UP001501521">
    <property type="component" value="Unassembled WGS sequence"/>
</dbReference>
<dbReference type="RefSeq" id="WP_345580066.1">
    <property type="nucleotide sequence ID" value="NZ_BAABLV010000017.1"/>
</dbReference>
<evidence type="ECO:0000256" key="1">
    <source>
        <dbReference type="SAM" id="MobiDB-lite"/>
    </source>
</evidence>
<organism evidence="3 4">
    <name type="scientific">Tessaracoccus lubricantis</name>
    <dbReference type="NCBI Taxonomy" id="545543"/>
    <lineage>
        <taxon>Bacteria</taxon>
        <taxon>Bacillati</taxon>
        <taxon>Actinomycetota</taxon>
        <taxon>Actinomycetes</taxon>
        <taxon>Propionibacteriales</taxon>
        <taxon>Propionibacteriaceae</taxon>
        <taxon>Tessaracoccus</taxon>
    </lineage>
</organism>
<evidence type="ECO:0000256" key="2">
    <source>
        <dbReference type="SAM" id="Phobius"/>
    </source>
</evidence>
<protein>
    <recommendedName>
        <fullName evidence="5">FUSC family protein</fullName>
    </recommendedName>
</protein>
<accession>A0ABP9FFK9</accession>
<sequence length="179" mass="19350">MHPVLAVNKAPGRLPFAVRAAVAVAGPVLVATLVGDVSLGLMAGLGSFTVLFGANTAGRFRARLLPTVGLGLTLSAALGVATPWQRRRPTSPRGCGRTSRRSWPSPTWAMRSWGCWQPNSVRAREAAGRVPQALTRITRLPVTEYRDPVSLRDDVLAAAAELWEWRTDEHPQDPPTRSL</sequence>
<keyword evidence="2" id="KW-0472">Membrane</keyword>
<gene>
    <name evidence="3" type="ORF">GCM10025789_10640</name>
</gene>
<dbReference type="EMBL" id="BAABLV010000017">
    <property type="protein sequence ID" value="GAA4895081.1"/>
    <property type="molecule type" value="Genomic_DNA"/>
</dbReference>
<name>A0ABP9FFK9_9ACTN</name>
<feature type="transmembrane region" description="Helical" evidence="2">
    <location>
        <begin position="20"/>
        <end position="52"/>
    </location>
</feature>
<keyword evidence="2" id="KW-0812">Transmembrane</keyword>
<reference evidence="4" key="1">
    <citation type="journal article" date="2019" name="Int. J. Syst. Evol. Microbiol.">
        <title>The Global Catalogue of Microorganisms (GCM) 10K type strain sequencing project: providing services to taxonomists for standard genome sequencing and annotation.</title>
        <authorList>
            <consortium name="The Broad Institute Genomics Platform"/>
            <consortium name="The Broad Institute Genome Sequencing Center for Infectious Disease"/>
            <person name="Wu L."/>
            <person name="Ma J."/>
        </authorList>
    </citation>
    <scope>NUCLEOTIDE SEQUENCE [LARGE SCALE GENOMIC DNA]</scope>
    <source>
        <strain evidence="4">JCM 19125</strain>
    </source>
</reference>